<dbReference type="AlphaFoldDB" id="A0AA43RGK6"/>
<dbReference type="SUPFAM" id="SSF52821">
    <property type="entry name" value="Rhodanese/Cell cycle control phosphatase"/>
    <property type="match status" value="2"/>
</dbReference>
<evidence type="ECO:0000256" key="1">
    <source>
        <dbReference type="SAM" id="MobiDB-lite"/>
    </source>
</evidence>
<sequence>MTLTKKSVSALIALALCFGVALGLVGCSSGSSSTDSSKSSSTEVKEVTMTKESVDSLKGSVGKSDVVFLDVRKADDYKAGHIIGAINADMDKAKEGDNEAGLETMKQVISDNKLGDQKLVLVCYSGNKYAQAGTNILSALGYDMSKVVTLEGGMKAWNEAGLATATEVTEVTMTQEAIDTAKSEVGSSDVVFLDVRKADDYKAGHIEGAINADMDKAKDGDTTDGLVTMSKALSDNKITDKKLVLVCYSGKKYAQAATNTLNALGYDMSKVVTLEGGMKAWTEAGNSTVQ</sequence>
<feature type="region of interest" description="Disordered" evidence="1">
    <location>
        <begin position="28"/>
        <end position="49"/>
    </location>
</feature>
<dbReference type="SMART" id="SM00450">
    <property type="entry name" value="RHOD"/>
    <property type="match status" value="2"/>
</dbReference>
<evidence type="ECO:0000313" key="4">
    <source>
        <dbReference type="EMBL" id="MDO4841449.1"/>
    </source>
</evidence>
<evidence type="ECO:0000256" key="2">
    <source>
        <dbReference type="SAM" id="SignalP"/>
    </source>
</evidence>
<dbReference type="PROSITE" id="PS50206">
    <property type="entry name" value="RHODANESE_3"/>
    <property type="match status" value="2"/>
</dbReference>
<gene>
    <name evidence="4" type="ORF">Q3982_02085</name>
</gene>
<dbReference type="CDD" id="cd00158">
    <property type="entry name" value="RHOD"/>
    <property type="match status" value="2"/>
</dbReference>
<comment type="caution">
    <text evidence="4">The sequence shown here is derived from an EMBL/GenBank/DDBJ whole genome shotgun (WGS) entry which is preliminary data.</text>
</comment>
<evidence type="ECO:0000313" key="5">
    <source>
        <dbReference type="Proteomes" id="UP001168575"/>
    </source>
</evidence>
<accession>A0AA43RGK6</accession>
<dbReference type="InterPro" id="IPR001763">
    <property type="entry name" value="Rhodanese-like_dom"/>
</dbReference>
<dbReference type="Pfam" id="PF00581">
    <property type="entry name" value="Rhodanese"/>
    <property type="match status" value="2"/>
</dbReference>
<proteinExistence type="predicted"/>
<feature type="domain" description="Rhodanese" evidence="3">
    <location>
        <begin position="62"/>
        <end position="166"/>
    </location>
</feature>
<dbReference type="Proteomes" id="UP001168575">
    <property type="component" value="Unassembled WGS sequence"/>
</dbReference>
<dbReference type="PANTHER" id="PTHR43031:SF16">
    <property type="entry name" value="OXIDOREDUCTASE"/>
    <property type="match status" value="1"/>
</dbReference>
<evidence type="ECO:0000259" key="3">
    <source>
        <dbReference type="PROSITE" id="PS50206"/>
    </source>
</evidence>
<reference evidence="4" key="1">
    <citation type="submission" date="2023-07" db="EMBL/GenBank/DDBJ databases">
        <title>Between Cages and Wild: Unraveling the Impact of Captivity on Animal Microbiomes and Antimicrobial Resistance.</title>
        <authorList>
            <person name="Schmartz G.P."/>
            <person name="Rehner J."/>
            <person name="Schuff M.J."/>
            <person name="Becker S.L."/>
            <person name="Kravczyk M."/>
            <person name="Gurevich A."/>
            <person name="Francke R."/>
            <person name="Mueller R."/>
            <person name="Keller V."/>
            <person name="Keller A."/>
        </authorList>
    </citation>
    <scope>NUCLEOTIDE SEQUENCE</scope>
    <source>
        <strain evidence="4">S12M_St_49</strain>
    </source>
</reference>
<keyword evidence="5" id="KW-1185">Reference proteome</keyword>
<organism evidence="4 5">
    <name type="scientific">Phoenicibacter congonensis</name>
    <dbReference type="NCBI Taxonomy" id="1944646"/>
    <lineage>
        <taxon>Bacteria</taxon>
        <taxon>Bacillati</taxon>
        <taxon>Actinomycetota</taxon>
        <taxon>Coriobacteriia</taxon>
        <taxon>Eggerthellales</taxon>
        <taxon>Eggerthellaceae</taxon>
        <taxon>Phoenicibacter</taxon>
    </lineage>
</organism>
<dbReference type="EMBL" id="JAUMVS010000018">
    <property type="protein sequence ID" value="MDO4841449.1"/>
    <property type="molecule type" value="Genomic_DNA"/>
</dbReference>
<dbReference type="InterPro" id="IPR036873">
    <property type="entry name" value="Rhodanese-like_dom_sf"/>
</dbReference>
<dbReference type="InterPro" id="IPR050229">
    <property type="entry name" value="GlpE_sulfurtransferase"/>
</dbReference>
<dbReference type="PANTHER" id="PTHR43031">
    <property type="entry name" value="FAD-DEPENDENT OXIDOREDUCTASE"/>
    <property type="match status" value="1"/>
</dbReference>
<feature type="domain" description="Rhodanese" evidence="3">
    <location>
        <begin position="186"/>
        <end position="290"/>
    </location>
</feature>
<protein>
    <submittedName>
        <fullName evidence="4">Rhodanese-like domain-containing protein</fullName>
    </submittedName>
</protein>
<keyword evidence="2" id="KW-0732">Signal</keyword>
<name>A0AA43RGK6_9ACTN</name>
<feature type="compositionally biased region" description="Low complexity" evidence="1">
    <location>
        <begin position="28"/>
        <end position="41"/>
    </location>
</feature>
<feature type="signal peptide" evidence="2">
    <location>
        <begin position="1"/>
        <end position="23"/>
    </location>
</feature>
<dbReference type="PROSITE" id="PS51257">
    <property type="entry name" value="PROKAR_LIPOPROTEIN"/>
    <property type="match status" value="1"/>
</dbReference>
<dbReference type="Gene3D" id="3.40.250.10">
    <property type="entry name" value="Rhodanese-like domain"/>
    <property type="match status" value="2"/>
</dbReference>
<feature type="chain" id="PRO_5041330297" evidence="2">
    <location>
        <begin position="24"/>
        <end position="290"/>
    </location>
</feature>